<name>F6IY17_LACPE</name>
<dbReference type="SUPFAM" id="SSF46689">
    <property type="entry name" value="Homeodomain-like"/>
    <property type="match status" value="1"/>
</dbReference>
<keyword evidence="3" id="KW-0804">Transcription</keyword>
<feature type="domain" description="HTH tetR-type" evidence="4">
    <location>
        <begin position="27"/>
        <end position="60"/>
    </location>
</feature>
<dbReference type="InterPro" id="IPR009057">
    <property type="entry name" value="Homeodomain-like_sf"/>
</dbReference>
<keyword evidence="2" id="KW-0238">DNA-binding</keyword>
<keyword evidence="1" id="KW-0805">Transcription regulation</keyword>
<dbReference type="Pfam" id="PF00440">
    <property type="entry name" value="TetR_N"/>
    <property type="match status" value="1"/>
</dbReference>
<dbReference type="InterPro" id="IPR036271">
    <property type="entry name" value="Tet_transcr_reg_TetR-rel_C_sf"/>
</dbReference>
<evidence type="ECO:0000256" key="1">
    <source>
        <dbReference type="ARBA" id="ARBA00023015"/>
    </source>
</evidence>
<organism evidence="5">
    <name type="scientific">Lactiplantibacillus pentosus MP-10</name>
    <dbReference type="NCBI Taxonomy" id="1028490"/>
    <lineage>
        <taxon>Bacteria</taxon>
        <taxon>Bacillati</taxon>
        <taxon>Bacillota</taxon>
        <taxon>Bacilli</taxon>
        <taxon>Lactobacillales</taxon>
        <taxon>Lactobacillaceae</taxon>
        <taxon>Lactiplantibacillus</taxon>
    </lineage>
</organism>
<dbReference type="InterPro" id="IPR001647">
    <property type="entry name" value="HTH_TetR"/>
</dbReference>
<gene>
    <name evidence="5" type="ORF">LPE_02615</name>
</gene>
<dbReference type="PANTHER" id="PTHR47506:SF1">
    <property type="entry name" value="HTH-TYPE TRANSCRIPTIONAL REGULATOR YJDC"/>
    <property type="match status" value="1"/>
</dbReference>
<evidence type="ECO:0000259" key="4">
    <source>
        <dbReference type="Pfam" id="PF00440"/>
    </source>
</evidence>
<evidence type="ECO:0000256" key="2">
    <source>
        <dbReference type="ARBA" id="ARBA00023125"/>
    </source>
</evidence>
<evidence type="ECO:0000256" key="3">
    <source>
        <dbReference type="ARBA" id="ARBA00023163"/>
    </source>
</evidence>
<reference evidence="5" key="1">
    <citation type="journal article" date="2011" name="J. Bacteriol.">
        <title>Annotated genome sequence of Lactobacillus pentosus MP-10, which has probiotic potential, from naturally fermented Alorena green table olives.</title>
        <authorList>
            <person name="Abriouel H."/>
            <person name="Benomar N."/>
            <person name="Perez Pulido R."/>
            <person name="Canamero M.M."/>
            <person name="Galvez A."/>
        </authorList>
    </citation>
    <scope>NUCLEOTIDE SEQUENCE</scope>
    <source>
        <strain evidence="5">MP-10</strain>
    </source>
</reference>
<dbReference type="SUPFAM" id="SSF48498">
    <property type="entry name" value="Tetracyclin repressor-like, C-terminal domain"/>
    <property type="match status" value="1"/>
</dbReference>
<protein>
    <submittedName>
        <fullName evidence="5">Putative transcription regulator</fullName>
    </submittedName>
</protein>
<dbReference type="PANTHER" id="PTHR47506">
    <property type="entry name" value="TRANSCRIPTIONAL REGULATORY PROTEIN"/>
    <property type="match status" value="1"/>
</dbReference>
<dbReference type="GO" id="GO:0003677">
    <property type="term" value="F:DNA binding"/>
    <property type="evidence" value="ECO:0007669"/>
    <property type="project" value="UniProtKB-KW"/>
</dbReference>
<evidence type="ECO:0000313" key="5">
    <source>
        <dbReference type="EMBL" id="CCB83564.1"/>
    </source>
</evidence>
<accession>F6IY17</accession>
<dbReference type="AlphaFoldDB" id="F6IY17"/>
<proteinExistence type="predicted"/>
<sequence>MSYNAVQGGLHMGVNGSSEADQAMMIQFWQVGYGQTTVDDLIGAAGLSRTQFYRQYHSKRVALRRSLVCYQATLDEQLDRLIERERARQTPLPALIAACVLLPFQSDQWPAGCLMVNLMAELGTQDAALSAQLQTIYANLQTRFVSLLAPQAQTLPTTVAEAAASLMQVRSGLQLLAKQAVGGAQLKQQAQTSVNLIMGAH</sequence>
<dbReference type="Gene3D" id="1.10.357.10">
    <property type="entry name" value="Tetracycline Repressor, domain 2"/>
    <property type="match status" value="1"/>
</dbReference>
<dbReference type="EMBL" id="FR871824">
    <property type="protein sequence ID" value="CCB83564.1"/>
    <property type="molecule type" value="Genomic_DNA"/>
</dbReference>